<reference evidence="3" key="2">
    <citation type="journal article" date="2021" name="PeerJ">
        <title>Extensive microbial diversity within the chicken gut microbiome revealed by metagenomics and culture.</title>
        <authorList>
            <person name="Gilroy R."/>
            <person name="Ravi A."/>
            <person name="Getino M."/>
            <person name="Pursley I."/>
            <person name="Horton D.L."/>
            <person name="Alikhan N.F."/>
            <person name="Baker D."/>
            <person name="Gharbi K."/>
            <person name="Hall N."/>
            <person name="Watson M."/>
            <person name="Adriaenssens E.M."/>
            <person name="Foster-Nyarko E."/>
            <person name="Jarju S."/>
            <person name="Secka A."/>
            <person name="Antonio M."/>
            <person name="Oren A."/>
            <person name="Chaudhuri R.R."/>
            <person name="La Ragione R."/>
            <person name="Hildebrand F."/>
            <person name="Pallen M.J."/>
        </authorList>
    </citation>
    <scope>NUCLEOTIDE SEQUENCE</scope>
    <source>
        <strain evidence="3">17113</strain>
    </source>
</reference>
<dbReference type="InterPro" id="IPR027417">
    <property type="entry name" value="P-loop_NTPase"/>
</dbReference>
<evidence type="ECO:0000313" key="3">
    <source>
        <dbReference type="EMBL" id="MBO8426085.1"/>
    </source>
</evidence>
<dbReference type="EMBL" id="JADINA010000016">
    <property type="protein sequence ID" value="MBO8426085.1"/>
    <property type="molecule type" value="Genomic_DNA"/>
</dbReference>
<gene>
    <name evidence="3" type="ORF">IAC61_02045</name>
</gene>
<dbReference type="InterPro" id="IPR025420">
    <property type="entry name" value="DUF4143"/>
</dbReference>
<comment type="caution">
    <text evidence="3">The sequence shown here is derived from an EMBL/GenBank/DDBJ whole genome shotgun (WGS) entry which is preliminary data.</text>
</comment>
<keyword evidence="3" id="KW-0547">Nucleotide-binding</keyword>
<evidence type="ECO:0000313" key="4">
    <source>
        <dbReference type="Proteomes" id="UP000823634"/>
    </source>
</evidence>
<dbReference type="Proteomes" id="UP000823634">
    <property type="component" value="Unassembled WGS sequence"/>
</dbReference>
<dbReference type="InterPro" id="IPR041682">
    <property type="entry name" value="AAA_14"/>
</dbReference>
<dbReference type="PANTHER" id="PTHR43566:SF2">
    <property type="entry name" value="DUF4143 DOMAIN-CONTAINING PROTEIN"/>
    <property type="match status" value="1"/>
</dbReference>
<organism evidence="3 4">
    <name type="scientific">Candidatus Alloenteromonas pullistercoris</name>
    <dbReference type="NCBI Taxonomy" id="2840785"/>
    <lineage>
        <taxon>Bacteria</taxon>
        <taxon>Bacillati</taxon>
        <taxon>Bacillota</taxon>
        <taxon>Bacillota incertae sedis</taxon>
        <taxon>Candidatus Alloenteromonas</taxon>
    </lineage>
</organism>
<dbReference type="SUPFAM" id="SSF52540">
    <property type="entry name" value="P-loop containing nucleoside triphosphate hydrolases"/>
    <property type="match status" value="1"/>
</dbReference>
<feature type="domain" description="AAA" evidence="1">
    <location>
        <begin position="17"/>
        <end position="140"/>
    </location>
</feature>
<evidence type="ECO:0000259" key="2">
    <source>
        <dbReference type="Pfam" id="PF13635"/>
    </source>
</evidence>
<dbReference type="InterPro" id="IPR011335">
    <property type="entry name" value="Restrct_endonuc-II-like"/>
</dbReference>
<keyword evidence="3" id="KW-0067">ATP-binding</keyword>
<dbReference type="PANTHER" id="PTHR43566">
    <property type="entry name" value="CONSERVED PROTEIN"/>
    <property type="match status" value="1"/>
</dbReference>
<dbReference type="GO" id="GO:0005524">
    <property type="term" value="F:ATP binding"/>
    <property type="evidence" value="ECO:0007669"/>
    <property type="project" value="UniProtKB-KW"/>
</dbReference>
<reference evidence="3" key="1">
    <citation type="submission" date="2020-10" db="EMBL/GenBank/DDBJ databases">
        <authorList>
            <person name="Gilroy R."/>
        </authorList>
    </citation>
    <scope>NUCLEOTIDE SEQUENCE</scope>
    <source>
        <strain evidence="3">17113</strain>
    </source>
</reference>
<name>A0A9D9DH85_9FIRM</name>
<proteinExistence type="predicted"/>
<dbReference type="Pfam" id="PF13635">
    <property type="entry name" value="DUF4143"/>
    <property type="match status" value="1"/>
</dbReference>
<evidence type="ECO:0000259" key="1">
    <source>
        <dbReference type="Pfam" id="PF13173"/>
    </source>
</evidence>
<feature type="domain" description="DUF4143" evidence="2">
    <location>
        <begin position="200"/>
        <end position="361"/>
    </location>
</feature>
<accession>A0A9D9DH85</accession>
<protein>
    <submittedName>
        <fullName evidence="3">ATP-binding protein</fullName>
    </submittedName>
</protein>
<dbReference type="SUPFAM" id="SSF52980">
    <property type="entry name" value="Restriction endonuclease-like"/>
    <property type="match status" value="1"/>
</dbReference>
<sequence length="409" mass="46500">MIKRTILTEIENSVKSRPVTLITGARQVGKSTLASLFMDKGFSYISLESMREAEMAKSQPETFLSLFKTPLIIDEAQRAPELFQAIFHRVNEEKMRRGDNYGMYILIGSQMYRLMQGVGESLAGRIGIVHIPPLSRSELLGRDEPTFLFDLPALHRRSSPKLEAKDLFDLIVRGFYPELHANPSLSARSFYSSYVETYIERDVSEIINVKDKFAFRRFMELLASLTGQELIYDKIAKTIGIDLKTVQNWLSVLLAGDIVYLLEPYYEMSLAKRITKRSKLYFSDTGLAAYLARLDIPENLMISAFSGAFVETYAINEIRKTFLNNGIPNPPMYYYRDFNQNEIDLVILFGGKIHRIEIKSGSNYSKRDIKAFKQLDESRYLKGGGGILCLSEAAYPLDEENYAAPIAGI</sequence>
<dbReference type="AlphaFoldDB" id="A0A9D9DH85"/>
<dbReference type="Pfam" id="PF13173">
    <property type="entry name" value="AAA_14"/>
    <property type="match status" value="1"/>
</dbReference>